<organism evidence="3 4">
    <name type="scientific">Corynebacterium hansenii</name>
    <dbReference type="NCBI Taxonomy" id="394964"/>
    <lineage>
        <taxon>Bacteria</taxon>
        <taxon>Bacillati</taxon>
        <taxon>Actinomycetota</taxon>
        <taxon>Actinomycetes</taxon>
        <taxon>Mycobacteriales</taxon>
        <taxon>Corynebacteriaceae</taxon>
        <taxon>Corynebacterium</taxon>
    </lineage>
</organism>
<dbReference type="RefSeq" id="WP_290289611.1">
    <property type="nucleotide sequence ID" value="NZ_CP047211.1"/>
</dbReference>
<feature type="compositionally biased region" description="Low complexity" evidence="1">
    <location>
        <begin position="122"/>
        <end position="132"/>
    </location>
</feature>
<evidence type="ECO:0000259" key="2">
    <source>
        <dbReference type="Pfam" id="PF01048"/>
    </source>
</evidence>
<evidence type="ECO:0000256" key="1">
    <source>
        <dbReference type="SAM" id="MobiDB-lite"/>
    </source>
</evidence>
<reference evidence="4" key="1">
    <citation type="journal article" date="2019" name="Int. J. Syst. Evol. Microbiol.">
        <title>The Global Catalogue of Microorganisms (GCM) 10K type strain sequencing project: providing services to taxonomists for standard genome sequencing and annotation.</title>
        <authorList>
            <consortium name="The Broad Institute Genomics Platform"/>
            <consortium name="The Broad Institute Genome Sequencing Center for Infectious Disease"/>
            <person name="Wu L."/>
            <person name="Ma J."/>
        </authorList>
    </citation>
    <scope>NUCLEOTIDE SEQUENCE [LARGE SCALE GENOMIC DNA]</scope>
    <source>
        <strain evidence="4">CCUG 53252</strain>
    </source>
</reference>
<comment type="caution">
    <text evidence="3">The sequence shown here is derived from an EMBL/GenBank/DDBJ whole genome shotgun (WGS) entry which is preliminary data.</text>
</comment>
<accession>A0ABV7ZPE1</accession>
<proteinExistence type="predicted"/>
<dbReference type="InterPro" id="IPR035994">
    <property type="entry name" value="Nucleoside_phosphorylase_sf"/>
</dbReference>
<dbReference type="PANTHER" id="PTHR46832:SF1">
    <property type="entry name" value="5'-METHYLTHIOADENOSINE_S-ADENOSYLHOMOCYSTEINE NUCLEOSIDASE"/>
    <property type="match status" value="1"/>
</dbReference>
<gene>
    <name evidence="3" type="ORF">ACFORJ_08135</name>
</gene>
<dbReference type="Pfam" id="PF01048">
    <property type="entry name" value="PNP_UDP_1"/>
    <property type="match status" value="1"/>
</dbReference>
<dbReference type="NCBIfam" id="NF004168">
    <property type="entry name" value="PRK05634.1"/>
    <property type="match status" value="1"/>
</dbReference>
<feature type="domain" description="Nucleoside phosphorylase" evidence="2">
    <location>
        <begin position="30"/>
        <end position="203"/>
    </location>
</feature>
<evidence type="ECO:0000313" key="4">
    <source>
        <dbReference type="Proteomes" id="UP001595751"/>
    </source>
</evidence>
<dbReference type="Proteomes" id="UP001595751">
    <property type="component" value="Unassembled WGS sequence"/>
</dbReference>
<dbReference type="SUPFAM" id="SSF53167">
    <property type="entry name" value="Purine and uridine phosphorylases"/>
    <property type="match status" value="1"/>
</dbReference>
<dbReference type="EMBL" id="JBHRZN010000002">
    <property type="protein sequence ID" value="MFC3850134.1"/>
    <property type="molecule type" value="Genomic_DNA"/>
</dbReference>
<sequence length="219" mass="22713">MLTSPELLAPVDPGAPLLVVATREEAEHLGADVPVLLTGIGRINATAALAETLARGPLPASILNVGTAGSLHDGPASGLHGVHRISRVLLHDFSHSAVRRLAGADAYPPIDVDARDDGVRGEGPSSSEGAPGKVLATGDLFVEDSATRARLAETADLVDMEGYAIAWVARRFGVPVELIKLVSDPADESAGELWTEGVAECSRVLGEHLGRRFGGRAGR</sequence>
<dbReference type="InterPro" id="IPR000845">
    <property type="entry name" value="Nucleoside_phosphorylase_d"/>
</dbReference>
<keyword evidence="4" id="KW-1185">Reference proteome</keyword>
<dbReference type="PANTHER" id="PTHR46832">
    <property type="entry name" value="5'-METHYLTHIOADENOSINE/S-ADENOSYLHOMOCYSTEINE NUCLEOSIDASE"/>
    <property type="match status" value="1"/>
</dbReference>
<dbReference type="Gene3D" id="3.40.50.1580">
    <property type="entry name" value="Nucleoside phosphorylase domain"/>
    <property type="match status" value="1"/>
</dbReference>
<evidence type="ECO:0000313" key="3">
    <source>
        <dbReference type="EMBL" id="MFC3850134.1"/>
    </source>
</evidence>
<protein>
    <submittedName>
        <fullName evidence="3">Nucleosidase</fullName>
    </submittedName>
</protein>
<name>A0ABV7ZPE1_9CORY</name>
<feature type="region of interest" description="Disordered" evidence="1">
    <location>
        <begin position="112"/>
        <end position="133"/>
    </location>
</feature>